<comment type="caution">
    <text evidence="6">The sequence shown here is derived from an EMBL/GenBank/DDBJ whole genome shotgun (WGS) entry which is preliminary data.</text>
</comment>
<dbReference type="GO" id="GO:0008270">
    <property type="term" value="F:zinc ion binding"/>
    <property type="evidence" value="ECO:0007669"/>
    <property type="project" value="UniProtKB-KW"/>
</dbReference>
<dbReference type="SUPFAM" id="SSF161219">
    <property type="entry name" value="CHY zinc finger-like"/>
    <property type="match status" value="1"/>
</dbReference>
<protein>
    <recommendedName>
        <fullName evidence="5">CHY-type domain-containing protein</fullName>
    </recommendedName>
</protein>
<evidence type="ECO:0000259" key="5">
    <source>
        <dbReference type="PROSITE" id="PS51266"/>
    </source>
</evidence>
<evidence type="ECO:0000256" key="1">
    <source>
        <dbReference type="ARBA" id="ARBA00022723"/>
    </source>
</evidence>
<feature type="domain" description="CHY-type" evidence="5">
    <location>
        <begin position="12"/>
        <end position="88"/>
    </location>
</feature>
<keyword evidence="7" id="KW-1185">Reference proteome</keyword>
<evidence type="ECO:0000256" key="2">
    <source>
        <dbReference type="ARBA" id="ARBA00022771"/>
    </source>
</evidence>
<keyword evidence="2 4" id="KW-0863">Zinc-finger</keyword>
<evidence type="ECO:0000256" key="4">
    <source>
        <dbReference type="PROSITE-ProRule" id="PRU00601"/>
    </source>
</evidence>
<keyword evidence="3" id="KW-0862">Zinc</keyword>
<dbReference type="PANTHER" id="PTHR28082">
    <property type="entry name" value="ZINC FINGER PROTEIN"/>
    <property type="match status" value="1"/>
</dbReference>
<dbReference type="InterPro" id="IPR052604">
    <property type="entry name" value="Mito_Tim_assembly_helper"/>
</dbReference>
<name>A0AAD5TP32_9FUNG</name>
<proteinExistence type="predicted"/>
<dbReference type="PANTHER" id="PTHR28082:SF2">
    <property type="entry name" value="CHY-TYPE DOMAIN-CONTAINING PROTEIN"/>
    <property type="match status" value="1"/>
</dbReference>
<accession>A0AAD5TP32</accession>
<evidence type="ECO:0000313" key="7">
    <source>
        <dbReference type="Proteomes" id="UP001212152"/>
    </source>
</evidence>
<dbReference type="GO" id="GO:0045041">
    <property type="term" value="P:protein import into mitochondrial intermembrane space"/>
    <property type="evidence" value="ECO:0007669"/>
    <property type="project" value="TreeGrafter"/>
</dbReference>
<dbReference type="Proteomes" id="UP001212152">
    <property type="component" value="Unassembled WGS sequence"/>
</dbReference>
<organism evidence="6 7">
    <name type="scientific">Geranomyces variabilis</name>
    <dbReference type="NCBI Taxonomy" id="109894"/>
    <lineage>
        <taxon>Eukaryota</taxon>
        <taxon>Fungi</taxon>
        <taxon>Fungi incertae sedis</taxon>
        <taxon>Chytridiomycota</taxon>
        <taxon>Chytridiomycota incertae sedis</taxon>
        <taxon>Chytridiomycetes</taxon>
        <taxon>Spizellomycetales</taxon>
        <taxon>Powellomycetaceae</taxon>
        <taxon>Geranomyces</taxon>
    </lineage>
</organism>
<evidence type="ECO:0000313" key="6">
    <source>
        <dbReference type="EMBL" id="KAJ3182649.1"/>
    </source>
</evidence>
<dbReference type="AlphaFoldDB" id="A0AAD5TP32"/>
<dbReference type="InterPro" id="IPR008913">
    <property type="entry name" value="Znf_CHY"/>
</dbReference>
<keyword evidence="1" id="KW-0479">Metal-binding</keyword>
<gene>
    <name evidence="6" type="ORF">HDU87_007988</name>
</gene>
<dbReference type="Pfam" id="PF05495">
    <property type="entry name" value="zf-CHY"/>
    <property type="match status" value="1"/>
</dbReference>
<evidence type="ECO:0000256" key="3">
    <source>
        <dbReference type="ARBA" id="ARBA00022833"/>
    </source>
</evidence>
<dbReference type="EMBL" id="JADGJQ010000008">
    <property type="protein sequence ID" value="KAJ3182649.1"/>
    <property type="molecule type" value="Genomic_DNA"/>
</dbReference>
<reference evidence="6" key="1">
    <citation type="submission" date="2020-05" db="EMBL/GenBank/DDBJ databases">
        <title>Phylogenomic resolution of chytrid fungi.</title>
        <authorList>
            <person name="Stajich J.E."/>
            <person name="Amses K."/>
            <person name="Simmons R."/>
            <person name="Seto K."/>
            <person name="Myers J."/>
            <person name="Bonds A."/>
            <person name="Quandt C.A."/>
            <person name="Barry K."/>
            <person name="Liu P."/>
            <person name="Grigoriev I."/>
            <person name="Longcore J.E."/>
            <person name="James T.Y."/>
        </authorList>
    </citation>
    <scope>NUCLEOTIDE SEQUENCE</scope>
    <source>
        <strain evidence="6">JEL0379</strain>
    </source>
</reference>
<sequence length="132" mass="15017">MSGSAPAWADLLATDACAGKHVLNAQVSVRAPCCKKWYDCPECHAEVADHNLRKTMEMCFACKKCRKVFRKDMTNYEEEDEFCPNCDNHYVIPAKTPAMGLAVEGDDPRLQKDFRKKQAQFVEEDFMSDRMG</sequence>
<dbReference type="InterPro" id="IPR037274">
    <property type="entry name" value="Znf_CHY_sf"/>
</dbReference>
<dbReference type="PROSITE" id="PS51266">
    <property type="entry name" value="ZF_CHY"/>
    <property type="match status" value="1"/>
</dbReference>
<dbReference type="GO" id="GO:0005758">
    <property type="term" value="C:mitochondrial intermembrane space"/>
    <property type="evidence" value="ECO:0007669"/>
    <property type="project" value="TreeGrafter"/>
</dbReference>